<keyword evidence="2" id="KW-1185">Reference proteome</keyword>
<reference evidence="1 2" key="1">
    <citation type="submission" date="2019-03" db="EMBL/GenBank/DDBJ databases">
        <title>Genomics of glacier-inhabiting Cryobacterium strains.</title>
        <authorList>
            <person name="Liu Q."/>
            <person name="Xin Y.-H."/>
        </authorList>
    </citation>
    <scope>NUCLEOTIDE SEQUENCE [LARGE SCALE GENOMIC DNA]</scope>
    <source>
        <strain evidence="1 2">Hh8</strain>
    </source>
</reference>
<evidence type="ECO:0000313" key="1">
    <source>
        <dbReference type="EMBL" id="TFB77192.1"/>
    </source>
</evidence>
<sequence length="133" mass="14041">MSGPLVPGLRPVVQLERTEQFRLDDLPADPAPDAGGVVKNQGPGYGADVIEHGAQPMTDALGCFAAVGLHEAHIRERERDDEDVQNLPDPAMMASACPKSTCAVPAGQTSSVNPSPACRCCAFHFLTKRCTGE</sequence>
<gene>
    <name evidence="1" type="ORF">E3O21_09880</name>
</gene>
<comment type="caution">
    <text evidence="1">The sequence shown here is derived from an EMBL/GenBank/DDBJ whole genome shotgun (WGS) entry which is preliminary data.</text>
</comment>
<dbReference type="Proteomes" id="UP000298252">
    <property type="component" value="Unassembled WGS sequence"/>
</dbReference>
<evidence type="ECO:0000313" key="2">
    <source>
        <dbReference type="Proteomes" id="UP000298252"/>
    </source>
</evidence>
<proteinExistence type="predicted"/>
<organism evidence="1 2">
    <name type="scientific">Cryobacterium flavum</name>
    <dbReference type="NCBI Taxonomy" id="1424659"/>
    <lineage>
        <taxon>Bacteria</taxon>
        <taxon>Bacillati</taxon>
        <taxon>Actinomycetota</taxon>
        <taxon>Actinomycetes</taxon>
        <taxon>Micrococcales</taxon>
        <taxon>Microbacteriaceae</taxon>
        <taxon>Cryobacterium</taxon>
    </lineage>
</organism>
<dbReference type="EMBL" id="SOFD01000025">
    <property type="protein sequence ID" value="TFB77192.1"/>
    <property type="molecule type" value="Genomic_DNA"/>
</dbReference>
<accession>A0ABY2I275</accession>
<protein>
    <submittedName>
        <fullName evidence="1">Uncharacterized protein</fullName>
    </submittedName>
</protein>
<name>A0ABY2I275_9MICO</name>